<protein>
    <submittedName>
        <fullName evidence="1">Uncharacterized protein</fullName>
    </submittedName>
</protein>
<proteinExistence type="predicted"/>
<sequence length="94" mass="11020">MGNYLEEVIKIANENASASPGEDITSAEKYFQVLIEKDNKIQKIFEEEEKLILEEQKLVKQLKDEQLKSTVQTFYDSLEDYIISTKNNFLVWKI</sequence>
<keyword evidence="2" id="KW-1185">Reference proteome</keyword>
<comment type="caution">
    <text evidence="1">The sequence shown here is derived from an EMBL/GenBank/DDBJ whole genome shotgun (WGS) entry which is preliminary data.</text>
</comment>
<dbReference type="AlphaFoldDB" id="A0A1L8D168"/>
<gene>
    <name evidence="1" type="ORF">ciss_07740</name>
</gene>
<name>A0A1L8D168_9THEO</name>
<dbReference type="EMBL" id="BDJL01000019">
    <property type="protein sequence ID" value="GAV24841.1"/>
    <property type="molecule type" value="Genomic_DNA"/>
</dbReference>
<dbReference type="Proteomes" id="UP000187338">
    <property type="component" value="Unassembled WGS sequence"/>
</dbReference>
<dbReference type="STRING" id="661089.ciss_07740"/>
<organism evidence="1 2">
    <name type="scientific">Carboxydothermus islandicus</name>
    <dbReference type="NCBI Taxonomy" id="661089"/>
    <lineage>
        <taxon>Bacteria</taxon>
        <taxon>Bacillati</taxon>
        <taxon>Bacillota</taxon>
        <taxon>Clostridia</taxon>
        <taxon>Thermoanaerobacterales</taxon>
        <taxon>Thermoanaerobacteraceae</taxon>
        <taxon>Carboxydothermus</taxon>
    </lineage>
</organism>
<accession>A0A1L8D168</accession>
<reference evidence="2" key="1">
    <citation type="submission" date="2016-12" db="EMBL/GenBank/DDBJ databases">
        <title>Draft Genome Sequences od Carboxydothermus pertinax and islandicus, Hydrogenogenic Carboxydotrophic Bacteria.</title>
        <authorList>
            <person name="Fukuyama Y."/>
            <person name="Ohmae K."/>
            <person name="Yoneda Y."/>
            <person name="Yoshida T."/>
            <person name="Sako Y."/>
        </authorList>
    </citation>
    <scope>NUCLEOTIDE SEQUENCE [LARGE SCALE GENOMIC DNA]</scope>
    <source>
        <strain evidence="2">SET</strain>
    </source>
</reference>
<evidence type="ECO:0000313" key="2">
    <source>
        <dbReference type="Proteomes" id="UP000187338"/>
    </source>
</evidence>
<evidence type="ECO:0000313" key="1">
    <source>
        <dbReference type="EMBL" id="GAV24841.1"/>
    </source>
</evidence>